<dbReference type="EMBL" id="ONZF01000016">
    <property type="protein sequence ID" value="SPJ26266.1"/>
    <property type="molecule type" value="Genomic_DNA"/>
</dbReference>
<dbReference type="Proteomes" id="UP000244912">
    <property type="component" value="Unassembled WGS sequence"/>
</dbReference>
<keyword evidence="3" id="KW-1185">Reference proteome</keyword>
<gene>
    <name evidence="2" type="ORF">PAA8504_04123</name>
</gene>
<evidence type="ECO:0000256" key="1">
    <source>
        <dbReference type="SAM" id="SignalP"/>
    </source>
</evidence>
<name>A0A2R8C1S1_9RHOB</name>
<dbReference type="PROSITE" id="PS51257">
    <property type="entry name" value="PROKAR_LIPOPROTEIN"/>
    <property type="match status" value="1"/>
</dbReference>
<evidence type="ECO:0000313" key="2">
    <source>
        <dbReference type="EMBL" id="SPJ26266.1"/>
    </source>
</evidence>
<feature type="signal peptide" evidence="1">
    <location>
        <begin position="1"/>
        <end position="18"/>
    </location>
</feature>
<organism evidence="2 3">
    <name type="scientific">Palleronia abyssalis</name>
    <dbReference type="NCBI Taxonomy" id="1501240"/>
    <lineage>
        <taxon>Bacteria</taxon>
        <taxon>Pseudomonadati</taxon>
        <taxon>Pseudomonadota</taxon>
        <taxon>Alphaproteobacteria</taxon>
        <taxon>Rhodobacterales</taxon>
        <taxon>Roseobacteraceae</taxon>
        <taxon>Palleronia</taxon>
    </lineage>
</organism>
<reference evidence="2 3" key="1">
    <citation type="submission" date="2018-03" db="EMBL/GenBank/DDBJ databases">
        <authorList>
            <person name="Keele B.F."/>
        </authorList>
    </citation>
    <scope>NUCLEOTIDE SEQUENCE [LARGE SCALE GENOMIC DNA]</scope>
    <source>
        <strain evidence="2 3">CECT 8504</strain>
    </source>
</reference>
<accession>A0A2R8C1S1</accession>
<evidence type="ECO:0008006" key="4">
    <source>
        <dbReference type="Google" id="ProtNLM"/>
    </source>
</evidence>
<sequence>MRWGMMALALLTTGGCVASTGEDLTRAAARSVISRTLVSNYPGLPVEPTLSCIIDNATTPELVSLASDSVTGPTAATVQTVSTVATRAGTLQCLSRGGVSFPT</sequence>
<keyword evidence="1" id="KW-0732">Signal</keyword>
<proteinExistence type="predicted"/>
<protein>
    <recommendedName>
        <fullName evidence="4">Succinate dehydrogenase</fullName>
    </recommendedName>
</protein>
<feature type="chain" id="PRO_5015363443" description="Succinate dehydrogenase" evidence="1">
    <location>
        <begin position="19"/>
        <end position="103"/>
    </location>
</feature>
<evidence type="ECO:0000313" key="3">
    <source>
        <dbReference type="Proteomes" id="UP000244912"/>
    </source>
</evidence>
<dbReference type="AlphaFoldDB" id="A0A2R8C1S1"/>